<dbReference type="GO" id="GO:0005576">
    <property type="term" value="C:extracellular region"/>
    <property type="evidence" value="ECO:0007669"/>
    <property type="project" value="UniProtKB-SubCell"/>
</dbReference>
<gene>
    <name evidence="9" type="primary">PaRXLR76</name>
</gene>
<dbReference type="Pfam" id="PF16810">
    <property type="entry name" value="RXLR"/>
    <property type="match status" value="1"/>
</dbReference>
<evidence type="ECO:0000256" key="7">
    <source>
        <dbReference type="SAM" id="SignalP"/>
    </source>
</evidence>
<keyword evidence="4" id="KW-0964">Secreted</keyword>
<proteinExistence type="inferred from homology"/>
<feature type="chain" id="PRO_5028820482" evidence="7">
    <location>
        <begin position="26"/>
        <end position="495"/>
    </location>
</feature>
<keyword evidence="6" id="KW-0843">Virulence</keyword>
<dbReference type="InterPro" id="IPR054463">
    <property type="entry name" value="PexRD54_WY"/>
</dbReference>
<feature type="domain" description="RxLR effector PexRD54 WY" evidence="8">
    <location>
        <begin position="177"/>
        <end position="218"/>
    </location>
</feature>
<dbReference type="EMBL" id="MT503176">
    <property type="protein sequence ID" value="QMU24900.1"/>
    <property type="molecule type" value="Genomic_DNA"/>
</dbReference>
<comment type="similarity">
    <text evidence="3">Belongs to the RxLR effector family.</text>
</comment>
<evidence type="ECO:0000256" key="1">
    <source>
        <dbReference type="ARBA" id="ARBA00004340"/>
    </source>
</evidence>
<accession>A0A7G4WI65</accession>
<comment type="subcellular location">
    <subcellularLocation>
        <location evidence="1">Host cell</location>
    </subcellularLocation>
    <subcellularLocation>
        <location evidence="2">Secreted</location>
    </subcellularLocation>
</comment>
<sequence length="495" mass="55540">MLSGSIHYYCFVLLVVGALLLSVDATSRPTTPSSQLLAKDGWGANRLLRVHNPANGDDQEEVEERGDSTPVIEKVVNSVKSAVTNDQLEAWLKKGETADDVFKLLTLDDAANNILANPHLNSWIDYMKKFNKQNPKEKASLVATLTTHYGDDGLAKIIEAAKNVPGTASMAKRLDAEQRQRWLVQGSTPDAVFKLLKLDKTGDALFSQPQLFAWVNYVNQFNAANPDKQVTLFSTLAFRYSDEALETMLIAAMKDSSTEEIASKIQAVQTKLWIKTEKVPDDVFKLLRLENEGLDLFNSPIFSVWLQYTDGYRKVHFGDKLTSSAHTLSKYYSDDVLASMILAASKNPRTASIATRMEHEMLRNWYADGLSAKDVFNSLLLPQARLKVFESPYYPLWAKYAIHLGDTDPSHKASLLTILTFIYGEGNLLKVIRAGKKVPSTEAIATNFQDELVKVWLQTKRDPTDIFYTLRVNKTGPQDPNRLLYIEYVRAYALS</sequence>
<evidence type="ECO:0000259" key="8">
    <source>
        <dbReference type="Pfam" id="PF22748"/>
    </source>
</evidence>
<evidence type="ECO:0000256" key="4">
    <source>
        <dbReference type="ARBA" id="ARBA00022525"/>
    </source>
</evidence>
<dbReference type="AlphaFoldDB" id="A0A7G4WI65"/>
<keyword evidence="5 7" id="KW-0732">Signal</keyword>
<reference evidence="9" key="1">
    <citation type="journal article" date="2020" name="Mol. Plant">
        <title>Functional analysis of RXLR effectors from the New Zealand kauri dieback pathogen Phytophthora agathidicida.</title>
        <authorList>
            <person name="Guo Y."/>
            <person name="Dupont P.Y."/>
            <person name="Mesarich C.H."/>
            <person name="Yang B."/>
            <person name="McDougal R.L."/>
            <person name="Panda P."/>
            <person name="Dijkwel P."/>
            <person name="Studholme D.J."/>
            <person name="Sambles C."/>
            <person name="Win J."/>
            <person name="Wang Y."/>
            <person name="Williams N.M."/>
            <person name="Bradshaw R.E."/>
        </authorList>
    </citation>
    <scope>NUCLEOTIDE SEQUENCE</scope>
    <source>
        <strain evidence="9">3770</strain>
    </source>
</reference>
<evidence type="ECO:0000256" key="6">
    <source>
        <dbReference type="ARBA" id="ARBA00023026"/>
    </source>
</evidence>
<feature type="domain" description="RxLR effector PexRD54 WY" evidence="8">
    <location>
        <begin position="268"/>
        <end position="308"/>
    </location>
</feature>
<evidence type="ECO:0000313" key="9">
    <source>
        <dbReference type="EMBL" id="QMU24900.1"/>
    </source>
</evidence>
<dbReference type="Pfam" id="PF22748">
    <property type="entry name" value="PexRD54_WY"/>
    <property type="match status" value="2"/>
</dbReference>
<evidence type="ECO:0000256" key="2">
    <source>
        <dbReference type="ARBA" id="ARBA00004613"/>
    </source>
</evidence>
<evidence type="ECO:0000256" key="5">
    <source>
        <dbReference type="ARBA" id="ARBA00022729"/>
    </source>
</evidence>
<organism evidence="9">
    <name type="scientific">Phytophthora agathidicida</name>
    <dbReference type="NCBI Taxonomy" id="1642459"/>
    <lineage>
        <taxon>Eukaryota</taxon>
        <taxon>Sar</taxon>
        <taxon>Stramenopiles</taxon>
        <taxon>Oomycota</taxon>
        <taxon>Peronosporomycetes</taxon>
        <taxon>Peronosporales</taxon>
        <taxon>Peronosporaceae</taxon>
        <taxon>Phytophthora</taxon>
    </lineage>
</organism>
<protein>
    <submittedName>
        <fullName evidence="9">PaRXLR76</fullName>
    </submittedName>
</protein>
<dbReference type="GO" id="GO:0043657">
    <property type="term" value="C:host cell"/>
    <property type="evidence" value="ECO:0007669"/>
    <property type="project" value="UniProtKB-SubCell"/>
</dbReference>
<evidence type="ECO:0000256" key="3">
    <source>
        <dbReference type="ARBA" id="ARBA00010400"/>
    </source>
</evidence>
<name>A0A7G4WI65_9STRA</name>
<dbReference type="InterPro" id="IPR031825">
    <property type="entry name" value="RXLR"/>
</dbReference>
<feature type="signal peptide" evidence="7">
    <location>
        <begin position="1"/>
        <end position="25"/>
    </location>
</feature>